<protein>
    <submittedName>
        <fullName evidence="6">Two-component system response regulator</fullName>
    </submittedName>
</protein>
<evidence type="ECO:0000313" key="7">
    <source>
        <dbReference type="Proteomes" id="UP000006138"/>
    </source>
</evidence>
<dbReference type="EMBL" id="CP002896">
    <property type="protein sequence ID" value="AEK45168.1"/>
    <property type="molecule type" value="Genomic_DNA"/>
</dbReference>
<evidence type="ECO:0000256" key="4">
    <source>
        <dbReference type="ARBA" id="ARBA00023163"/>
    </source>
</evidence>
<dbReference type="PIRSF" id="PIRSF036625">
    <property type="entry name" value="GAF_ANTAR"/>
    <property type="match status" value="1"/>
</dbReference>
<dbReference type="SUPFAM" id="SSF52172">
    <property type="entry name" value="CheY-like"/>
    <property type="match status" value="1"/>
</dbReference>
<keyword evidence="3" id="KW-0805">Transcription regulation</keyword>
<dbReference type="GO" id="GO:0016301">
    <property type="term" value="F:kinase activity"/>
    <property type="evidence" value="ECO:0007669"/>
    <property type="project" value="UniProtKB-KW"/>
</dbReference>
<keyword evidence="4" id="KW-0804">Transcription</keyword>
<dbReference type="InterPro" id="IPR036388">
    <property type="entry name" value="WH-like_DNA-bd_sf"/>
</dbReference>
<dbReference type="Gene3D" id="3.30.450.40">
    <property type="match status" value="1"/>
</dbReference>
<accession>A0A9R0P2P2</accession>
<keyword evidence="7" id="KW-1185">Reference proteome</keyword>
<keyword evidence="1" id="KW-0808">Transferase</keyword>
<dbReference type="GO" id="GO:0003723">
    <property type="term" value="F:RNA binding"/>
    <property type="evidence" value="ECO:0007669"/>
    <property type="project" value="InterPro"/>
</dbReference>
<dbReference type="SMART" id="SM00065">
    <property type="entry name" value="GAF"/>
    <property type="match status" value="1"/>
</dbReference>
<evidence type="ECO:0000256" key="3">
    <source>
        <dbReference type="ARBA" id="ARBA00023015"/>
    </source>
</evidence>
<dbReference type="InterPro" id="IPR005561">
    <property type="entry name" value="ANTAR"/>
</dbReference>
<evidence type="ECO:0000256" key="2">
    <source>
        <dbReference type="ARBA" id="ARBA00022777"/>
    </source>
</evidence>
<dbReference type="Gene3D" id="1.10.10.10">
    <property type="entry name" value="Winged helix-like DNA-binding domain superfamily/Winged helix DNA-binding domain"/>
    <property type="match status" value="1"/>
</dbReference>
<sequence length="213" mass="22696">MTATVEAITRAAVSHLQGTEYAGVALCSKGKITTVAATDDLVTEIDQLQYKVGEGPCVDAITHHRTYRTGDLATEGRWPNFALAASAAGVRSMLSYRLFDSSTTIGALTLYSTEPDAFSDDTVADGALFAGHAAIALATAQTEAQLVTALESRDQIATAKGILMERHRLDPAQAFAMLVDASQNSNVKLHDVAAWLIDDTDQLRREFPEPVAG</sequence>
<evidence type="ECO:0000259" key="5">
    <source>
        <dbReference type="PROSITE" id="PS50921"/>
    </source>
</evidence>
<dbReference type="KEGG" id="amn:RAM_33475"/>
<reference evidence="6 7" key="1">
    <citation type="journal article" date="2011" name="J. Bacteriol.">
        <title>Whole genome sequence of the rifamycin B-producing strain Amycolatopsis mediterranei S699.</title>
        <authorList>
            <person name="Verma M."/>
            <person name="Kaur J."/>
            <person name="Kumar M."/>
            <person name="Kumari K."/>
            <person name="Saxena A."/>
            <person name="Anand S."/>
            <person name="Nigam A."/>
            <person name="Ravi V."/>
            <person name="Raghuvanshi S."/>
            <person name="Khurana P."/>
            <person name="Tyagi A.K."/>
            <person name="Khurana J.P."/>
            <person name="Lal R."/>
        </authorList>
    </citation>
    <scope>NUCLEOTIDE SEQUENCE [LARGE SCALE GENOMIC DNA]</scope>
    <source>
        <strain evidence="6 7">S699</strain>
    </source>
</reference>
<name>A0A9R0P2P2_AMYMS</name>
<dbReference type="SMART" id="SM01012">
    <property type="entry name" value="ANTAR"/>
    <property type="match status" value="1"/>
</dbReference>
<dbReference type="Pfam" id="PF03861">
    <property type="entry name" value="ANTAR"/>
    <property type="match status" value="1"/>
</dbReference>
<dbReference type="InterPro" id="IPR003018">
    <property type="entry name" value="GAF"/>
</dbReference>
<dbReference type="InterPro" id="IPR011006">
    <property type="entry name" value="CheY-like_superfamily"/>
</dbReference>
<dbReference type="AlphaFoldDB" id="A0A9R0P2P2"/>
<evidence type="ECO:0000256" key="1">
    <source>
        <dbReference type="ARBA" id="ARBA00022679"/>
    </source>
</evidence>
<proteinExistence type="predicted"/>
<dbReference type="Proteomes" id="UP000006138">
    <property type="component" value="Chromosome"/>
</dbReference>
<organism evidence="6 7">
    <name type="scientific">Amycolatopsis mediterranei (strain S699)</name>
    <name type="common">Nocardia mediterranei</name>
    <dbReference type="NCBI Taxonomy" id="713604"/>
    <lineage>
        <taxon>Bacteria</taxon>
        <taxon>Bacillati</taxon>
        <taxon>Actinomycetota</taxon>
        <taxon>Actinomycetes</taxon>
        <taxon>Pseudonocardiales</taxon>
        <taxon>Pseudonocardiaceae</taxon>
        <taxon>Amycolatopsis</taxon>
    </lineage>
</organism>
<dbReference type="InterPro" id="IPR012074">
    <property type="entry name" value="GAF_ANTAR"/>
</dbReference>
<dbReference type="InterPro" id="IPR029016">
    <property type="entry name" value="GAF-like_dom_sf"/>
</dbReference>
<gene>
    <name evidence="6" type="ordered locus">RAM_33475</name>
</gene>
<dbReference type="SUPFAM" id="SSF55781">
    <property type="entry name" value="GAF domain-like"/>
    <property type="match status" value="1"/>
</dbReference>
<dbReference type="PROSITE" id="PS50921">
    <property type="entry name" value="ANTAR"/>
    <property type="match status" value="1"/>
</dbReference>
<evidence type="ECO:0000313" key="6">
    <source>
        <dbReference type="EMBL" id="AEK45168.1"/>
    </source>
</evidence>
<keyword evidence="2" id="KW-0418">Kinase</keyword>
<dbReference type="Pfam" id="PF13185">
    <property type="entry name" value="GAF_2"/>
    <property type="match status" value="1"/>
</dbReference>
<feature type="domain" description="ANTAR" evidence="5">
    <location>
        <begin position="136"/>
        <end position="197"/>
    </location>
</feature>